<keyword evidence="1" id="KW-0472">Membrane</keyword>
<feature type="transmembrane region" description="Helical" evidence="1">
    <location>
        <begin position="44"/>
        <end position="64"/>
    </location>
</feature>
<keyword evidence="1" id="KW-1133">Transmembrane helix</keyword>
<keyword evidence="1" id="KW-0812">Transmembrane</keyword>
<evidence type="ECO:0000313" key="3">
    <source>
        <dbReference type="Proteomes" id="UP000245905"/>
    </source>
</evidence>
<evidence type="ECO:0000256" key="1">
    <source>
        <dbReference type="SAM" id="Phobius"/>
    </source>
</evidence>
<evidence type="ECO:0000313" key="2">
    <source>
        <dbReference type="EMBL" id="PWE85073.1"/>
    </source>
</evidence>
<name>A0A2U2EKN1_9FIRM</name>
<proteinExistence type="predicted"/>
<comment type="caution">
    <text evidence="2">The sequence shown here is derived from an EMBL/GenBank/DDBJ whole genome shotgun (WGS) entry which is preliminary data.</text>
</comment>
<gene>
    <name evidence="2" type="ORF">LD38_00170</name>
</gene>
<organism evidence="2 3">
    <name type="scientific">Agathobacter rectalis</name>
    <dbReference type="NCBI Taxonomy" id="39491"/>
    <lineage>
        <taxon>Bacteria</taxon>
        <taxon>Bacillati</taxon>
        <taxon>Bacillota</taxon>
        <taxon>Clostridia</taxon>
        <taxon>Lachnospirales</taxon>
        <taxon>Lachnospiraceae</taxon>
        <taxon>Agathobacter</taxon>
    </lineage>
</organism>
<reference evidence="2 3" key="1">
    <citation type="submission" date="2014-09" db="EMBL/GenBank/DDBJ databases">
        <title>Butyrate-producing bacteria isolated from human gut.</title>
        <authorList>
            <person name="Zhang Q."/>
            <person name="Zhao L."/>
        </authorList>
    </citation>
    <scope>NUCLEOTIDE SEQUENCE [LARGE SCALE GENOMIC DNA]</scope>
    <source>
        <strain evidence="2 3">R22</strain>
    </source>
</reference>
<dbReference type="AlphaFoldDB" id="A0A2U2EKN1"/>
<dbReference type="RefSeq" id="WP_109256912.1">
    <property type="nucleotide sequence ID" value="NZ_JRFS01000001.1"/>
</dbReference>
<dbReference type="EMBL" id="JRFS01000001">
    <property type="protein sequence ID" value="PWE85073.1"/>
    <property type="molecule type" value="Genomic_DNA"/>
</dbReference>
<dbReference type="Proteomes" id="UP000245905">
    <property type="component" value="Unassembled WGS sequence"/>
</dbReference>
<sequence length="82" mass="10039">MKRVKSTPGMVIFTSKKHHVRFTFGMGKRWGLSFGIEYHESWDWHHFAVGFTIIKFFVAFRINWRIFGEGYDRDEMYFEMYD</sequence>
<protein>
    <submittedName>
        <fullName evidence="2">Uncharacterized protein</fullName>
    </submittedName>
</protein>
<accession>A0A2U2EKN1</accession>